<evidence type="ECO:0000256" key="2">
    <source>
        <dbReference type="SAM" id="SignalP"/>
    </source>
</evidence>
<feature type="region of interest" description="Disordered" evidence="1">
    <location>
        <begin position="50"/>
        <end position="69"/>
    </location>
</feature>
<dbReference type="AlphaFoldDB" id="A0A1H3CQT9"/>
<sequence length="179" mass="19196">MKYLFTFLFLASVHLAQAQTSLLLGGVRAATQIGTMAARNSKAKAKAKHKTIGAEEASPTTPVVIPTPKSNSAFNYQGQQVARQRTEPGALSGKGSAEIGALETVLEQTHQALLADSAQSFLPAAQLDAIRSAARQAAAARPSWDYSAYQHEVAFYQREEARRTPPAPAPAKPKPRTRK</sequence>
<gene>
    <name evidence="3" type="ORF">SAMN04488069_10281</name>
</gene>
<reference evidence="4" key="1">
    <citation type="submission" date="2016-10" db="EMBL/GenBank/DDBJ databases">
        <authorList>
            <person name="Varghese N."/>
            <person name="Submissions S."/>
        </authorList>
    </citation>
    <scope>NUCLEOTIDE SEQUENCE [LARGE SCALE GENOMIC DNA]</scope>
    <source>
        <strain evidence="4">CGMCC 1.8975</strain>
    </source>
</reference>
<accession>A0A1H3CQT9</accession>
<keyword evidence="4" id="KW-1185">Reference proteome</keyword>
<feature type="chain" id="PRO_5011450552" evidence="2">
    <location>
        <begin position="19"/>
        <end position="179"/>
    </location>
</feature>
<evidence type="ECO:0000313" key="3">
    <source>
        <dbReference type="EMBL" id="SDX56521.1"/>
    </source>
</evidence>
<keyword evidence="2" id="KW-0732">Signal</keyword>
<evidence type="ECO:0000313" key="4">
    <source>
        <dbReference type="Proteomes" id="UP000199249"/>
    </source>
</evidence>
<dbReference type="Proteomes" id="UP000199249">
    <property type="component" value="Unassembled WGS sequence"/>
</dbReference>
<evidence type="ECO:0000256" key="1">
    <source>
        <dbReference type="SAM" id="MobiDB-lite"/>
    </source>
</evidence>
<proteinExistence type="predicted"/>
<name>A0A1H3CQT9_9BACT</name>
<dbReference type="EMBL" id="FNOV01000002">
    <property type="protein sequence ID" value="SDX56521.1"/>
    <property type="molecule type" value="Genomic_DNA"/>
</dbReference>
<protein>
    <submittedName>
        <fullName evidence="3">Uncharacterized protein</fullName>
    </submittedName>
</protein>
<feature type="signal peptide" evidence="2">
    <location>
        <begin position="1"/>
        <end position="18"/>
    </location>
</feature>
<feature type="region of interest" description="Disordered" evidence="1">
    <location>
        <begin position="157"/>
        <end position="179"/>
    </location>
</feature>
<organism evidence="3 4">
    <name type="scientific">Hymenobacter psychrophilus</name>
    <dbReference type="NCBI Taxonomy" id="651662"/>
    <lineage>
        <taxon>Bacteria</taxon>
        <taxon>Pseudomonadati</taxon>
        <taxon>Bacteroidota</taxon>
        <taxon>Cytophagia</taxon>
        <taxon>Cytophagales</taxon>
        <taxon>Hymenobacteraceae</taxon>
        <taxon>Hymenobacter</taxon>
    </lineage>
</organism>